<organism evidence="9 10">
    <name type="scientific">Acetatifactor muris</name>
    <dbReference type="NCBI Taxonomy" id="879566"/>
    <lineage>
        <taxon>Bacteria</taxon>
        <taxon>Bacillati</taxon>
        <taxon>Bacillota</taxon>
        <taxon>Clostridia</taxon>
        <taxon>Lachnospirales</taxon>
        <taxon>Lachnospiraceae</taxon>
        <taxon>Acetatifactor</taxon>
    </lineage>
</organism>
<feature type="domain" description="Four-carbon acid sugar kinase nucleotide binding" evidence="8">
    <location>
        <begin position="328"/>
        <end position="498"/>
    </location>
</feature>
<name>A0A2K4ZJY5_9FIRM</name>
<keyword evidence="5" id="KW-0067">ATP-binding</keyword>
<sequence>MEQFKKLPLSALEEYPASDAAAVHKKYLEEYRDFRSKIVVLDDDPTGVQTVHGVHVYTDWSLESLRQGLEEENSMFFILTNSRSFTAGKTEEEHKNLARRLVKAAGETGKEFLLVSRGDSTLRGHYPLELETLKNVLEEETGKEIHGQILCPFFREGGRFTIEGVHYVREGDSLVPAGQTEFAGDKTFGYSSSHLAAYAEEKSGGKYRQEDTILISLALLRTGAYDRITQLLMETQGFRPVVVDAIVESDVEVFATCLLRAMKAGKRFLIRCAAAVPKVLGNVSTIPLLTAKDLWRDEVSHAGNGQVEDGLSNCGQETEHNAHYGGIVLVGSHVKKTTMQLEALKRAGEEGGIRTGLEFLEFRVKACFEKGGLEAETKRMIVKAEKVMSQGKTAVVYTSRTLLAPEGMSREALLRLSVNISDAVTAVIEGLHRKPRFLIAKGGITSSDVGTKALKVKKALVSGQVQPGIPVWRTGPESRFPGLSYIIFPGNVGDEDTLRKIVEMLA</sequence>
<accession>A0A2K4ZJY5</accession>
<evidence type="ECO:0000256" key="3">
    <source>
        <dbReference type="ARBA" id="ARBA00022741"/>
    </source>
</evidence>
<keyword evidence="10" id="KW-1185">Reference proteome</keyword>
<feature type="domain" description="Four-carbon acid sugar kinase N-terminal" evidence="7">
    <location>
        <begin position="38"/>
        <end position="277"/>
    </location>
</feature>
<gene>
    <name evidence="9" type="ORF">AMURIS_03443</name>
</gene>
<evidence type="ECO:0000256" key="5">
    <source>
        <dbReference type="ARBA" id="ARBA00022840"/>
    </source>
</evidence>
<evidence type="ECO:0000313" key="10">
    <source>
        <dbReference type="Proteomes" id="UP000236311"/>
    </source>
</evidence>
<dbReference type="InterPro" id="IPR042213">
    <property type="entry name" value="NBD_C_sf"/>
</dbReference>
<evidence type="ECO:0000256" key="6">
    <source>
        <dbReference type="ARBA" id="ARBA00023277"/>
    </source>
</evidence>
<dbReference type="EMBL" id="OFSM01000018">
    <property type="protein sequence ID" value="SOY30712.1"/>
    <property type="molecule type" value="Genomic_DNA"/>
</dbReference>
<comment type="similarity">
    <text evidence="1">Belongs to the four-carbon acid sugar kinase family.</text>
</comment>
<dbReference type="Pfam" id="PF07005">
    <property type="entry name" value="SBD_N"/>
    <property type="match status" value="1"/>
</dbReference>
<evidence type="ECO:0000259" key="7">
    <source>
        <dbReference type="Pfam" id="PF07005"/>
    </source>
</evidence>
<keyword evidence="4" id="KW-0418">Kinase</keyword>
<evidence type="ECO:0000256" key="4">
    <source>
        <dbReference type="ARBA" id="ARBA00022777"/>
    </source>
</evidence>
<evidence type="ECO:0000259" key="8">
    <source>
        <dbReference type="Pfam" id="PF17042"/>
    </source>
</evidence>
<dbReference type="InterPro" id="IPR037051">
    <property type="entry name" value="4-carb_acid_sugar_kinase_N_sf"/>
</dbReference>
<dbReference type="Gene3D" id="3.40.980.20">
    <property type="entry name" value="Four-carbon acid sugar kinase, nucleotide binding domain"/>
    <property type="match status" value="1"/>
</dbReference>
<dbReference type="InterPro" id="IPR031475">
    <property type="entry name" value="NBD_C"/>
</dbReference>
<dbReference type="SUPFAM" id="SSF142764">
    <property type="entry name" value="YgbK-like"/>
    <property type="match status" value="1"/>
</dbReference>
<keyword evidence="3" id="KW-0547">Nucleotide-binding</keyword>
<dbReference type="InterPro" id="IPR010737">
    <property type="entry name" value="4-carb_acid_sugar_kinase_N"/>
</dbReference>
<evidence type="ECO:0000313" key="9">
    <source>
        <dbReference type="EMBL" id="SOY30712.1"/>
    </source>
</evidence>
<proteinExistence type="inferred from homology"/>
<dbReference type="AlphaFoldDB" id="A0A2K4ZJY5"/>
<keyword evidence="6" id="KW-0119">Carbohydrate metabolism</keyword>
<dbReference type="GO" id="GO:0005524">
    <property type="term" value="F:ATP binding"/>
    <property type="evidence" value="ECO:0007669"/>
    <property type="project" value="UniProtKB-KW"/>
</dbReference>
<dbReference type="Proteomes" id="UP000236311">
    <property type="component" value="Unassembled WGS sequence"/>
</dbReference>
<dbReference type="RefSeq" id="WP_103240720.1">
    <property type="nucleotide sequence ID" value="NZ_JANJZD010000018.1"/>
</dbReference>
<dbReference type="OrthoDB" id="153193at2"/>
<evidence type="ECO:0008006" key="11">
    <source>
        <dbReference type="Google" id="ProtNLM"/>
    </source>
</evidence>
<keyword evidence="2" id="KW-0808">Transferase</keyword>
<dbReference type="GO" id="GO:0016301">
    <property type="term" value="F:kinase activity"/>
    <property type="evidence" value="ECO:0007669"/>
    <property type="project" value="UniProtKB-KW"/>
</dbReference>
<evidence type="ECO:0000256" key="2">
    <source>
        <dbReference type="ARBA" id="ARBA00022679"/>
    </source>
</evidence>
<dbReference type="Gene3D" id="3.40.50.10840">
    <property type="entry name" value="Putative sugar-binding, N-terminal domain"/>
    <property type="match status" value="1"/>
</dbReference>
<reference evidence="9 10" key="1">
    <citation type="submission" date="2018-01" db="EMBL/GenBank/DDBJ databases">
        <authorList>
            <person name="Gaut B.S."/>
            <person name="Morton B.R."/>
            <person name="Clegg M.T."/>
            <person name="Duvall M.R."/>
        </authorList>
    </citation>
    <scope>NUCLEOTIDE SEQUENCE [LARGE SCALE GENOMIC DNA]</scope>
    <source>
        <strain evidence="9">GP69</strain>
    </source>
</reference>
<protein>
    <recommendedName>
        <fullName evidence="11">Hydroxyacid dehydrogenase</fullName>
    </recommendedName>
</protein>
<dbReference type="Pfam" id="PF17042">
    <property type="entry name" value="NBD_C"/>
    <property type="match status" value="1"/>
</dbReference>
<evidence type="ECO:0000256" key="1">
    <source>
        <dbReference type="ARBA" id="ARBA00005715"/>
    </source>
</evidence>